<evidence type="ECO:0000313" key="1">
    <source>
        <dbReference type="EMBL" id="KAJ2781354.1"/>
    </source>
</evidence>
<organism evidence="1 2">
    <name type="scientific">Coemansia javaensis</name>
    <dbReference type="NCBI Taxonomy" id="2761396"/>
    <lineage>
        <taxon>Eukaryota</taxon>
        <taxon>Fungi</taxon>
        <taxon>Fungi incertae sedis</taxon>
        <taxon>Zoopagomycota</taxon>
        <taxon>Kickxellomycotina</taxon>
        <taxon>Kickxellomycetes</taxon>
        <taxon>Kickxellales</taxon>
        <taxon>Kickxellaceae</taxon>
        <taxon>Coemansia</taxon>
    </lineage>
</organism>
<name>A0A9W8LH18_9FUNG</name>
<dbReference type="OrthoDB" id="5567923at2759"/>
<accession>A0A9W8LH18</accession>
<sequence length="745" mass="80734">MRCPGRAGSVAGRLRALRQRAPPAVAQCIAEGRAQTAQVKLAAQRKVAWQHASPMFVPFPRLLEQALAGGSAQRVHLVLKRILGEDRRPDVAPALLEQCADELLARLLAPRGAQWAAAAECLAQIAWRARRRSERHALWAMVRAVVHDLRGDGAQRAAYLGAVGPRDQRLVARVLDSPAVSAQMVRELHAAAGAAPALALAFYSAAMQRHPPGEIPAAIVAAMAAQRGAMEAGSGARLARTVAALAHLSIAQGDDGALGAVLSRASSLAARAQWPMEALAAAVRALVAAGRRAEAARLLQSTAAGNRREFARCLGAAPELDCAPLRAALVRDELAIRLHCHRAAEPPPPLAAFFVPTLAMRLGDPGTRQRIDEYCAEVCRIAQQAPAESAGRIAEGLATEAGTWCYRLQCAEPLAAAARGLRPLAGRMGPAEARALLGALTRALRSFGMAWLAHRKCVTDATKHRLSLQPLAAAAVEHPRARYADVLCGFDAVRRALLAEYLRRGIRPSAEELAVLQSHLAACGHGGDAWSLAAAILPRMAPEIAAGAQPGRLAVQAYYEALLHALARHEPRRLLQLFNYLMGTAAAEFRRRLVDQTVVLFLRHGHFAGFGFYRLESVFVRHVRRPWFTVSCLNHMRPRFWALHMFLRRQRYIPRVRLYGRQFYVHKNRAFMLGPSAVPQRAAESLAPADLEVVPVRGADVDAAVNIYLRSVPRTAGLGEPSTAWVLGHKTQLVRPQVPRIHSTK</sequence>
<reference evidence="1" key="1">
    <citation type="submission" date="2022-07" db="EMBL/GenBank/DDBJ databases">
        <title>Phylogenomic reconstructions and comparative analyses of Kickxellomycotina fungi.</title>
        <authorList>
            <person name="Reynolds N.K."/>
            <person name="Stajich J.E."/>
            <person name="Barry K."/>
            <person name="Grigoriev I.V."/>
            <person name="Crous P."/>
            <person name="Smith M.E."/>
        </authorList>
    </citation>
    <scope>NUCLEOTIDE SEQUENCE</scope>
    <source>
        <strain evidence="1">NBRC 105414</strain>
    </source>
</reference>
<gene>
    <name evidence="1" type="ORF">H4R18_002929</name>
</gene>
<comment type="caution">
    <text evidence="1">The sequence shown here is derived from an EMBL/GenBank/DDBJ whole genome shotgun (WGS) entry which is preliminary data.</text>
</comment>
<dbReference type="AlphaFoldDB" id="A0A9W8LH18"/>
<dbReference type="Proteomes" id="UP001140217">
    <property type="component" value="Unassembled WGS sequence"/>
</dbReference>
<evidence type="ECO:0000313" key="2">
    <source>
        <dbReference type="Proteomes" id="UP001140217"/>
    </source>
</evidence>
<protein>
    <submittedName>
        <fullName evidence="1">Uncharacterized protein</fullName>
    </submittedName>
</protein>
<dbReference type="EMBL" id="JANBUL010000107">
    <property type="protein sequence ID" value="KAJ2781354.1"/>
    <property type="molecule type" value="Genomic_DNA"/>
</dbReference>
<keyword evidence="2" id="KW-1185">Reference proteome</keyword>
<proteinExistence type="predicted"/>